<comment type="caution">
    <text evidence="1">The sequence shown here is derived from an EMBL/GenBank/DDBJ whole genome shotgun (WGS) entry which is preliminary data.</text>
</comment>
<accession>A0A6A5FWJ8</accession>
<evidence type="ECO:0008006" key="3">
    <source>
        <dbReference type="Google" id="ProtNLM"/>
    </source>
</evidence>
<dbReference type="KEGG" id="crq:GCK72_023289"/>
<protein>
    <recommendedName>
        <fullName evidence="3">Endonuclease/exonuclease/phosphatase domain-containing protein</fullName>
    </recommendedName>
</protein>
<dbReference type="AlphaFoldDB" id="A0A6A5FWJ8"/>
<sequence>MNDEWTSFDVFIIVLDNQSVFPDLSWSDTQSICSISMVIQFTVSWLGWSHAKSRELSGSSTTGVDNCLDILIDDSNFQSRSVNINKISKVSRSISRNSEWRSFHVFSIPKNMQFIGSSSQWGVSRLVDIVSELLYSNRNICFGSKKSCGDTSFFVDITSINDEFIVLFEYSSVKTISSDHYSIDLVIDTRTGRLFTESYSLVNKYCRIIRTVCDRWL</sequence>
<reference evidence="1 2" key="1">
    <citation type="submission" date="2019-12" db="EMBL/GenBank/DDBJ databases">
        <title>Chromosome-level assembly of the Caenorhabditis remanei genome.</title>
        <authorList>
            <person name="Teterina A.A."/>
            <person name="Willis J.H."/>
            <person name="Phillips P.C."/>
        </authorList>
    </citation>
    <scope>NUCLEOTIDE SEQUENCE [LARGE SCALE GENOMIC DNA]</scope>
    <source>
        <strain evidence="1 2">PX506</strain>
        <tissue evidence="1">Whole organism</tissue>
    </source>
</reference>
<name>A0A6A5FWJ8_CAERE</name>
<dbReference type="Proteomes" id="UP000483820">
    <property type="component" value="Chromosome X"/>
</dbReference>
<dbReference type="CTD" id="78777655"/>
<evidence type="ECO:0000313" key="1">
    <source>
        <dbReference type="EMBL" id="KAF1746831.1"/>
    </source>
</evidence>
<evidence type="ECO:0000313" key="2">
    <source>
        <dbReference type="Proteomes" id="UP000483820"/>
    </source>
</evidence>
<dbReference type="GeneID" id="78777655"/>
<gene>
    <name evidence="1" type="ORF">GCK72_023289</name>
</gene>
<organism evidence="1 2">
    <name type="scientific">Caenorhabditis remanei</name>
    <name type="common">Caenorhabditis vulgaris</name>
    <dbReference type="NCBI Taxonomy" id="31234"/>
    <lineage>
        <taxon>Eukaryota</taxon>
        <taxon>Metazoa</taxon>
        <taxon>Ecdysozoa</taxon>
        <taxon>Nematoda</taxon>
        <taxon>Chromadorea</taxon>
        <taxon>Rhabditida</taxon>
        <taxon>Rhabditina</taxon>
        <taxon>Rhabditomorpha</taxon>
        <taxon>Rhabditoidea</taxon>
        <taxon>Rhabditidae</taxon>
        <taxon>Peloderinae</taxon>
        <taxon>Caenorhabditis</taxon>
    </lineage>
</organism>
<proteinExistence type="predicted"/>
<dbReference type="RefSeq" id="XP_053578890.1">
    <property type="nucleotide sequence ID" value="XM_053735324.1"/>
</dbReference>
<dbReference type="EMBL" id="WUAV01000006">
    <property type="protein sequence ID" value="KAF1746831.1"/>
    <property type="molecule type" value="Genomic_DNA"/>
</dbReference>